<protein>
    <submittedName>
        <fullName evidence="2">Uncharacterized protein</fullName>
    </submittedName>
</protein>
<organism evidence="2 4">
    <name type="scientific">Hypholoma sublateritium (strain FD-334 SS-4)</name>
    <dbReference type="NCBI Taxonomy" id="945553"/>
    <lineage>
        <taxon>Eukaryota</taxon>
        <taxon>Fungi</taxon>
        <taxon>Dikarya</taxon>
        <taxon>Basidiomycota</taxon>
        <taxon>Agaricomycotina</taxon>
        <taxon>Agaricomycetes</taxon>
        <taxon>Agaricomycetidae</taxon>
        <taxon>Agaricales</taxon>
        <taxon>Agaricineae</taxon>
        <taxon>Strophariaceae</taxon>
        <taxon>Hypholoma</taxon>
    </lineage>
</organism>
<evidence type="ECO:0000313" key="3">
    <source>
        <dbReference type="EMBL" id="KJA14436.1"/>
    </source>
</evidence>
<dbReference type="EMBL" id="KN817827">
    <property type="protein sequence ID" value="KJA12947.1"/>
    <property type="molecule type" value="Genomic_DNA"/>
</dbReference>
<evidence type="ECO:0000313" key="2">
    <source>
        <dbReference type="EMBL" id="KJA12947.1"/>
    </source>
</evidence>
<dbReference type="Proteomes" id="UP000054270">
    <property type="component" value="Unassembled WGS sequence"/>
</dbReference>
<reference evidence="4" key="2">
    <citation type="submission" date="2014-04" db="EMBL/GenBank/DDBJ databases">
        <title>Evolutionary Origins and Diversification of the Mycorrhizal Mutualists.</title>
        <authorList>
            <consortium name="DOE Joint Genome Institute"/>
            <consortium name="Mycorrhizal Genomics Consortium"/>
            <person name="Kohler A."/>
            <person name="Kuo A."/>
            <person name="Nagy L.G."/>
            <person name="Floudas D."/>
            <person name="Copeland A."/>
            <person name="Barry K.W."/>
            <person name="Cichocki N."/>
            <person name="Veneault-Fourrey C."/>
            <person name="LaButti K."/>
            <person name="Lindquist E.A."/>
            <person name="Lipzen A."/>
            <person name="Lundell T."/>
            <person name="Morin E."/>
            <person name="Murat C."/>
            <person name="Riley R."/>
            <person name="Ohm R."/>
            <person name="Sun H."/>
            <person name="Tunlid A."/>
            <person name="Henrissat B."/>
            <person name="Grigoriev I.V."/>
            <person name="Hibbett D.S."/>
            <person name="Martin F."/>
        </authorList>
    </citation>
    <scope>NUCLEOTIDE SEQUENCE [LARGE SCALE GENOMIC DNA]</scope>
    <source>
        <strain evidence="4">FD-334 SS-4</strain>
    </source>
</reference>
<feature type="region of interest" description="Disordered" evidence="1">
    <location>
        <begin position="25"/>
        <end position="55"/>
    </location>
</feature>
<proteinExistence type="predicted"/>
<accession>A0A0D2KEK6</accession>
<feature type="compositionally biased region" description="Basic and acidic residues" evidence="1">
    <location>
        <begin position="46"/>
        <end position="55"/>
    </location>
</feature>
<evidence type="ECO:0000256" key="1">
    <source>
        <dbReference type="SAM" id="MobiDB-lite"/>
    </source>
</evidence>
<keyword evidence="4" id="KW-1185">Reference proteome</keyword>
<sequence>MRSAPHHYAHDVFIRAIQAAPPLHNASVSQAALPCPSGERVLNGPHQKEANEEDP</sequence>
<gene>
    <name evidence="3" type="ORF">HYPSUDRAFT_208706</name>
    <name evidence="2" type="ORF">HYPSUDRAFT_209964</name>
</gene>
<reference evidence="2" key="1">
    <citation type="submission" date="2014-04" db="EMBL/GenBank/DDBJ databases">
        <title>Evolutionary Origins and Diversification of the Mycorrhizal Mutualists.</title>
        <authorList>
            <consortium name="DOE Joint Genome Institute"/>
            <person name="Kohler A."/>
            <person name="Kuo A."/>
            <person name="Nagy L.G."/>
            <person name="Floudas D."/>
            <person name="Copeland A."/>
            <person name="Barry K.W."/>
            <person name="Cichocki N."/>
            <person name="Veneault-Fourrey C."/>
            <person name="LaButti K."/>
            <person name="Lindquist E.A."/>
            <person name="Lipzen A."/>
            <person name="Lundell T."/>
            <person name="Morin E."/>
            <person name="Murat C."/>
            <person name="Riley R."/>
            <person name="Ohm R."/>
            <person name="Sun H."/>
            <person name="Tunlid A."/>
            <person name="Henrissat B."/>
            <person name="Grigoriev I.V."/>
            <person name="Hibbett D.S."/>
            <person name="Martin F."/>
            <person name="Consortium M.G."/>
        </authorList>
    </citation>
    <scope>NUCLEOTIDE SEQUENCE [LARGE SCALE GENOMIC DNA]</scope>
    <source>
        <strain evidence="2">FD-334 SS-4</strain>
    </source>
</reference>
<dbReference type="AlphaFoldDB" id="A0A0D2KEK6"/>
<name>A0A0D2KEK6_HYPSF</name>
<dbReference type="EMBL" id="KN817679">
    <property type="protein sequence ID" value="KJA14436.1"/>
    <property type="molecule type" value="Genomic_DNA"/>
</dbReference>
<evidence type="ECO:0000313" key="4">
    <source>
        <dbReference type="Proteomes" id="UP000054270"/>
    </source>
</evidence>